<dbReference type="InterPro" id="IPR001660">
    <property type="entry name" value="SAM"/>
</dbReference>
<dbReference type="InterPro" id="IPR013761">
    <property type="entry name" value="SAM/pointed_sf"/>
</dbReference>
<evidence type="ECO:0000259" key="1">
    <source>
        <dbReference type="PROSITE" id="PS50105"/>
    </source>
</evidence>
<dbReference type="PROSITE" id="PS50105">
    <property type="entry name" value="SAM_DOMAIN"/>
    <property type="match status" value="1"/>
</dbReference>
<dbReference type="EMBL" id="CAJNXB010005901">
    <property type="protein sequence ID" value="CAF3454964.1"/>
    <property type="molecule type" value="Genomic_DNA"/>
</dbReference>
<dbReference type="Proteomes" id="UP000663862">
    <property type="component" value="Unassembled WGS sequence"/>
</dbReference>
<proteinExistence type="predicted"/>
<evidence type="ECO:0000313" key="3">
    <source>
        <dbReference type="EMBL" id="CAF4531877.1"/>
    </source>
</evidence>
<accession>A0A820XEJ3</accession>
<reference evidence="3" key="1">
    <citation type="submission" date="2021-02" db="EMBL/GenBank/DDBJ databases">
        <authorList>
            <person name="Nowell W R."/>
        </authorList>
    </citation>
    <scope>NUCLEOTIDE SEQUENCE</scope>
</reference>
<organism evidence="3 5">
    <name type="scientific">Rotaria socialis</name>
    <dbReference type="NCBI Taxonomy" id="392032"/>
    <lineage>
        <taxon>Eukaryota</taxon>
        <taxon>Metazoa</taxon>
        <taxon>Spiralia</taxon>
        <taxon>Gnathifera</taxon>
        <taxon>Rotifera</taxon>
        <taxon>Eurotatoria</taxon>
        <taxon>Bdelloidea</taxon>
        <taxon>Philodinida</taxon>
        <taxon>Philodinidae</taxon>
        <taxon>Rotaria</taxon>
    </lineage>
</organism>
<evidence type="ECO:0000313" key="5">
    <source>
        <dbReference type="Proteomes" id="UP000663848"/>
    </source>
</evidence>
<gene>
    <name evidence="3" type="ORF">QYT958_LOCUS6947</name>
    <name evidence="2" type="ORF">TIS948_LOCUS32211</name>
    <name evidence="4" type="ORF">TSG867_LOCUS25575</name>
</gene>
<evidence type="ECO:0000313" key="2">
    <source>
        <dbReference type="EMBL" id="CAF3454964.1"/>
    </source>
</evidence>
<dbReference type="Gene3D" id="1.10.150.50">
    <property type="entry name" value="Transcription Factor, Ets-1"/>
    <property type="match status" value="1"/>
</dbReference>
<dbReference type="Gene3D" id="2.10.110.10">
    <property type="entry name" value="Cysteine Rich Protein"/>
    <property type="match status" value="1"/>
</dbReference>
<dbReference type="Proteomes" id="UP000663825">
    <property type="component" value="Unassembled WGS sequence"/>
</dbReference>
<dbReference type="SUPFAM" id="SSF47769">
    <property type="entry name" value="SAM/Pointed domain"/>
    <property type="match status" value="1"/>
</dbReference>
<name>A0A820XEJ3_9BILA</name>
<sequence>MASNHVIAKRCRRCGKLIFPENLQKRCSASILLKQHAFACATCSVVLDYNVAEVVENVPFCNKHYSVARWSVEDVTEWLQQVGLEILEDRFRGTSSYFEYFEALRTTVSPVEAL</sequence>
<dbReference type="Proteomes" id="UP000663848">
    <property type="component" value="Unassembled WGS sequence"/>
</dbReference>
<dbReference type="EMBL" id="CAJOBR010000641">
    <property type="protein sequence ID" value="CAF4531877.1"/>
    <property type="molecule type" value="Genomic_DNA"/>
</dbReference>
<feature type="domain" description="SAM" evidence="1">
    <location>
        <begin position="70"/>
        <end position="92"/>
    </location>
</feature>
<dbReference type="EMBL" id="CAJOBQ010002528">
    <property type="protein sequence ID" value="CAF4565200.1"/>
    <property type="molecule type" value="Genomic_DNA"/>
</dbReference>
<dbReference type="AlphaFoldDB" id="A0A820XEJ3"/>
<protein>
    <recommendedName>
        <fullName evidence="1">SAM domain-containing protein</fullName>
    </recommendedName>
</protein>
<evidence type="ECO:0000313" key="4">
    <source>
        <dbReference type="EMBL" id="CAF4565200.1"/>
    </source>
</evidence>
<comment type="caution">
    <text evidence="3">The sequence shown here is derived from an EMBL/GenBank/DDBJ whole genome shotgun (WGS) entry which is preliminary data.</text>
</comment>